<reference evidence="1" key="1">
    <citation type="submission" date="2018-02" db="EMBL/GenBank/DDBJ databases">
        <title>Rhizophora mucronata_Transcriptome.</title>
        <authorList>
            <person name="Meera S.P."/>
            <person name="Sreeshan A."/>
            <person name="Augustine A."/>
        </authorList>
    </citation>
    <scope>NUCLEOTIDE SEQUENCE</scope>
    <source>
        <tissue evidence="1">Leaf</tissue>
    </source>
</reference>
<organism evidence="1">
    <name type="scientific">Rhizophora mucronata</name>
    <name type="common">Asiatic mangrove</name>
    <dbReference type="NCBI Taxonomy" id="61149"/>
    <lineage>
        <taxon>Eukaryota</taxon>
        <taxon>Viridiplantae</taxon>
        <taxon>Streptophyta</taxon>
        <taxon>Embryophyta</taxon>
        <taxon>Tracheophyta</taxon>
        <taxon>Spermatophyta</taxon>
        <taxon>Magnoliopsida</taxon>
        <taxon>eudicotyledons</taxon>
        <taxon>Gunneridae</taxon>
        <taxon>Pentapetalae</taxon>
        <taxon>rosids</taxon>
        <taxon>fabids</taxon>
        <taxon>Malpighiales</taxon>
        <taxon>Rhizophoraceae</taxon>
        <taxon>Rhizophora</taxon>
    </lineage>
</organism>
<dbReference type="AlphaFoldDB" id="A0A2P2QMX3"/>
<dbReference type="EMBL" id="GGEC01087797">
    <property type="protein sequence ID" value="MBX68281.1"/>
    <property type="molecule type" value="Transcribed_RNA"/>
</dbReference>
<evidence type="ECO:0000313" key="1">
    <source>
        <dbReference type="EMBL" id="MBX68281.1"/>
    </source>
</evidence>
<name>A0A2P2QMX3_RHIMU</name>
<protein>
    <submittedName>
        <fullName evidence="1">Uncharacterized protein</fullName>
    </submittedName>
</protein>
<proteinExistence type="predicted"/>
<accession>A0A2P2QMX3</accession>
<sequence length="19" mass="1945">MSCTGINILGFLACCSQPS</sequence>